<dbReference type="GO" id="GO:0003677">
    <property type="term" value="F:DNA binding"/>
    <property type="evidence" value="ECO:0007669"/>
    <property type="project" value="UniProtKB-UniRule"/>
</dbReference>
<reference evidence="4 5" key="1">
    <citation type="submission" date="2019-09" db="EMBL/GenBank/DDBJ databases">
        <title>Draft genome sequences of 48 bacterial type strains from the CCUG.</title>
        <authorList>
            <person name="Tunovic T."/>
            <person name="Pineiro-Iglesias B."/>
            <person name="Unosson C."/>
            <person name="Inganas E."/>
            <person name="Ohlen M."/>
            <person name="Cardew S."/>
            <person name="Jensie-Markopoulos S."/>
            <person name="Salva-Serra F."/>
            <person name="Jaen-Luchoro D."/>
            <person name="Karlsson R."/>
            <person name="Svensson-Stadler L."/>
            <person name="Chun J."/>
            <person name="Moore E."/>
        </authorList>
    </citation>
    <scope>NUCLEOTIDE SEQUENCE [LARGE SCALE GENOMIC DNA]</scope>
    <source>
        <strain evidence="4 5">CCUG 65686</strain>
    </source>
</reference>
<comment type="caution">
    <text evidence="4">The sequence shown here is derived from an EMBL/GenBank/DDBJ whole genome shotgun (WGS) entry which is preliminary data.</text>
</comment>
<gene>
    <name evidence="4" type="ORF">F7R25_21215</name>
</gene>
<dbReference type="RefSeq" id="WP_059485469.1">
    <property type="nucleotide sequence ID" value="NZ_CABVPM010000018.1"/>
</dbReference>
<organism evidence="4 5">
    <name type="scientific">Burkholderia stagnalis</name>
    <dbReference type="NCBI Taxonomy" id="1503054"/>
    <lineage>
        <taxon>Bacteria</taxon>
        <taxon>Pseudomonadati</taxon>
        <taxon>Pseudomonadota</taxon>
        <taxon>Betaproteobacteria</taxon>
        <taxon>Burkholderiales</taxon>
        <taxon>Burkholderiaceae</taxon>
        <taxon>Burkholderia</taxon>
        <taxon>Burkholderia cepacia complex</taxon>
    </lineage>
</organism>
<protein>
    <submittedName>
        <fullName evidence="4">Helix-turn-helix transcriptional regulator</fullName>
    </submittedName>
</protein>
<name>A0A6L3MTC2_9BURK</name>
<dbReference type="Gene3D" id="1.10.357.10">
    <property type="entry name" value="Tetracycline Repressor, domain 2"/>
    <property type="match status" value="1"/>
</dbReference>
<evidence type="ECO:0000256" key="2">
    <source>
        <dbReference type="PROSITE-ProRule" id="PRU00335"/>
    </source>
</evidence>
<dbReference type="SUPFAM" id="SSF46689">
    <property type="entry name" value="Homeodomain-like"/>
    <property type="match status" value="1"/>
</dbReference>
<dbReference type="EMBL" id="VZOK01000032">
    <property type="protein sequence ID" value="KAB0636041.1"/>
    <property type="molecule type" value="Genomic_DNA"/>
</dbReference>
<evidence type="ECO:0000259" key="3">
    <source>
        <dbReference type="PROSITE" id="PS50977"/>
    </source>
</evidence>
<dbReference type="InterPro" id="IPR009057">
    <property type="entry name" value="Homeodomain-like_sf"/>
</dbReference>
<accession>A0A6L3MTC2</accession>
<keyword evidence="1 2" id="KW-0238">DNA-binding</keyword>
<sequence>MTELLDEAPLSKLSIAQLVQRAGIARPTFYQHFPDLQVAAQRAALARLENAFTFVEEQGKLLNPSNVAFVKSMEVETALILQHLLAHESFYLTVFNDAATSTFFDDLITFVAGRILPPYEGIRTEAEEDCLTVLGGGLVWTAVHWLRQGPARQNPEAMAKRMAKTSVTILDAFGLTTGFAQGDSN</sequence>
<evidence type="ECO:0000256" key="1">
    <source>
        <dbReference type="ARBA" id="ARBA00023125"/>
    </source>
</evidence>
<dbReference type="InterPro" id="IPR001647">
    <property type="entry name" value="HTH_TetR"/>
</dbReference>
<dbReference type="AlphaFoldDB" id="A0A6L3MTC2"/>
<evidence type="ECO:0000313" key="4">
    <source>
        <dbReference type="EMBL" id="KAB0636041.1"/>
    </source>
</evidence>
<feature type="DNA-binding region" description="H-T-H motif" evidence="2">
    <location>
        <begin position="14"/>
        <end position="33"/>
    </location>
</feature>
<feature type="domain" description="HTH tetR-type" evidence="3">
    <location>
        <begin position="1"/>
        <end position="51"/>
    </location>
</feature>
<evidence type="ECO:0000313" key="5">
    <source>
        <dbReference type="Proteomes" id="UP000473470"/>
    </source>
</evidence>
<dbReference type="PROSITE" id="PS50977">
    <property type="entry name" value="HTH_TETR_2"/>
    <property type="match status" value="1"/>
</dbReference>
<dbReference type="Pfam" id="PF00440">
    <property type="entry name" value="TetR_N"/>
    <property type="match status" value="1"/>
</dbReference>
<proteinExistence type="predicted"/>
<dbReference type="Proteomes" id="UP000473470">
    <property type="component" value="Unassembled WGS sequence"/>
</dbReference>